<sequence>MLRVTWAVLSGFVVESIIFGLSVLPGALFWTWHFNWTFGNAYVRIVVLSMAFMPAYLLFCIALMVLSALAMRLMGWRTPDAAEMRIDDLDWPLLRWVRYTVSIHLVRLFAGTVLRATPLWSWYHRLNGAKVGRDVWINTISLMDHNLLEFGDHVVIGSDAHASGHLVEGGVVKTARIHFGNYVTVGLKSVIGIGVTIGDQTQVGALSVVPKHRALEPRSVYGGVPAHKIERVEPESPLGAGGIHPGGGGPR</sequence>
<evidence type="ECO:0000256" key="1">
    <source>
        <dbReference type="ARBA" id="ARBA00007274"/>
    </source>
</evidence>
<accession>A0A518BGS0</accession>
<dbReference type="Gene3D" id="2.160.10.10">
    <property type="entry name" value="Hexapeptide repeat proteins"/>
    <property type="match status" value="1"/>
</dbReference>
<feature type="transmembrane region" description="Helical" evidence="3">
    <location>
        <begin position="42"/>
        <end position="69"/>
    </location>
</feature>
<feature type="compositionally biased region" description="Gly residues" evidence="2">
    <location>
        <begin position="239"/>
        <end position="251"/>
    </location>
</feature>
<reference evidence="4 5" key="1">
    <citation type="submission" date="2019-02" db="EMBL/GenBank/DDBJ databases">
        <title>Deep-cultivation of Planctomycetes and their phenomic and genomic characterization uncovers novel biology.</title>
        <authorList>
            <person name="Wiegand S."/>
            <person name="Jogler M."/>
            <person name="Boedeker C."/>
            <person name="Pinto D."/>
            <person name="Vollmers J."/>
            <person name="Rivas-Marin E."/>
            <person name="Kohn T."/>
            <person name="Peeters S.H."/>
            <person name="Heuer A."/>
            <person name="Rast P."/>
            <person name="Oberbeckmann S."/>
            <person name="Bunk B."/>
            <person name="Jeske O."/>
            <person name="Meyerdierks A."/>
            <person name="Storesund J.E."/>
            <person name="Kallscheuer N."/>
            <person name="Luecker S."/>
            <person name="Lage O.M."/>
            <person name="Pohl T."/>
            <person name="Merkel B.J."/>
            <person name="Hornburger P."/>
            <person name="Mueller R.-W."/>
            <person name="Bruemmer F."/>
            <person name="Labrenz M."/>
            <person name="Spormann A.M."/>
            <person name="Op den Camp H."/>
            <person name="Overmann J."/>
            <person name="Amann R."/>
            <person name="Jetten M.S.M."/>
            <person name="Mascher T."/>
            <person name="Medema M.H."/>
            <person name="Devos D.P."/>
            <person name="Kaster A.-K."/>
            <person name="Ovreas L."/>
            <person name="Rohde M."/>
            <person name="Galperin M.Y."/>
            <person name="Jogler C."/>
        </authorList>
    </citation>
    <scope>NUCLEOTIDE SEQUENCE [LARGE SCALE GENOMIC DNA]</scope>
    <source>
        <strain evidence="4 5">Pla133</strain>
    </source>
</reference>
<protein>
    <submittedName>
        <fullName evidence="4">Putative acyl transferase</fullName>
    </submittedName>
</protein>
<dbReference type="AlphaFoldDB" id="A0A518BGS0"/>
<dbReference type="KEGG" id="pbap:Pla133_12540"/>
<evidence type="ECO:0000256" key="3">
    <source>
        <dbReference type="SAM" id="Phobius"/>
    </source>
</evidence>
<dbReference type="SUPFAM" id="SSF51161">
    <property type="entry name" value="Trimeric LpxA-like enzymes"/>
    <property type="match status" value="1"/>
</dbReference>
<dbReference type="InterPro" id="IPR050179">
    <property type="entry name" value="Trans_hexapeptide_repeat"/>
</dbReference>
<dbReference type="EMBL" id="CP036287">
    <property type="protein sequence ID" value="QDU66188.1"/>
    <property type="molecule type" value="Genomic_DNA"/>
</dbReference>
<comment type="similarity">
    <text evidence="1">Belongs to the transferase hexapeptide repeat family.</text>
</comment>
<proteinExistence type="inferred from homology"/>
<organism evidence="4 5">
    <name type="scientific">Engelhardtia mirabilis</name>
    <dbReference type="NCBI Taxonomy" id="2528011"/>
    <lineage>
        <taxon>Bacteria</taxon>
        <taxon>Pseudomonadati</taxon>
        <taxon>Planctomycetota</taxon>
        <taxon>Planctomycetia</taxon>
        <taxon>Planctomycetia incertae sedis</taxon>
        <taxon>Engelhardtia</taxon>
    </lineage>
</organism>
<keyword evidence="3" id="KW-1133">Transmembrane helix</keyword>
<dbReference type="Proteomes" id="UP000316921">
    <property type="component" value="Chromosome"/>
</dbReference>
<dbReference type="PANTHER" id="PTHR43300">
    <property type="entry name" value="ACETYLTRANSFERASE"/>
    <property type="match status" value="1"/>
</dbReference>
<gene>
    <name evidence="4" type="ORF">Pla133_12540</name>
</gene>
<keyword evidence="4" id="KW-0808">Transferase</keyword>
<evidence type="ECO:0000256" key="2">
    <source>
        <dbReference type="SAM" id="MobiDB-lite"/>
    </source>
</evidence>
<keyword evidence="3" id="KW-0812">Transmembrane</keyword>
<dbReference type="InterPro" id="IPR011004">
    <property type="entry name" value="Trimer_LpxA-like_sf"/>
</dbReference>
<name>A0A518BGS0_9BACT</name>
<keyword evidence="5" id="KW-1185">Reference proteome</keyword>
<feature type="region of interest" description="Disordered" evidence="2">
    <location>
        <begin position="231"/>
        <end position="251"/>
    </location>
</feature>
<evidence type="ECO:0000313" key="5">
    <source>
        <dbReference type="Proteomes" id="UP000316921"/>
    </source>
</evidence>
<dbReference type="GO" id="GO:0016740">
    <property type="term" value="F:transferase activity"/>
    <property type="evidence" value="ECO:0007669"/>
    <property type="project" value="UniProtKB-KW"/>
</dbReference>
<feature type="transmembrane region" description="Helical" evidence="3">
    <location>
        <begin position="7"/>
        <end position="30"/>
    </location>
</feature>
<keyword evidence="3" id="KW-0472">Membrane</keyword>
<evidence type="ECO:0000313" key="4">
    <source>
        <dbReference type="EMBL" id="QDU66188.1"/>
    </source>
</evidence>